<accession>A0ACC0W401</accession>
<proteinExistence type="predicted"/>
<dbReference type="EMBL" id="CM047583">
    <property type="protein sequence ID" value="KAI9912736.1"/>
    <property type="molecule type" value="Genomic_DNA"/>
</dbReference>
<protein>
    <submittedName>
        <fullName evidence="1">Uncharacterized protein</fullName>
    </submittedName>
</protein>
<name>A0ACC0W401_9STRA</name>
<evidence type="ECO:0000313" key="2">
    <source>
        <dbReference type="Proteomes" id="UP001163321"/>
    </source>
</evidence>
<organism evidence="1 2">
    <name type="scientific">Peronosclerospora sorghi</name>
    <dbReference type="NCBI Taxonomy" id="230839"/>
    <lineage>
        <taxon>Eukaryota</taxon>
        <taxon>Sar</taxon>
        <taxon>Stramenopiles</taxon>
        <taxon>Oomycota</taxon>
        <taxon>Peronosporomycetes</taxon>
        <taxon>Peronosporales</taxon>
        <taxon>Peronosporaceae</taxon>
        <taxon>Peronosclerospora</taxon>
    </lineage>
</organism>
<keyword evidence="2" id="KW-1185">Reference proteome</keyword>
<gene>
    <name evidence="1" type="ORF">PsorP6_005839</name>
</gene>
<evidence type="ECO:0000313" key="1">
    <source>
        <dbReference type="EMBL" id="KAI9912736.1"/>
    </source>
</evidence>
<sequence length="67" mass="7490">MVPKPPWVANRHPQRTPSQLACLWVRACTVLHNMVIDDVYDEEWTAMQDADETDGAGQEEPAQVGAN</sequence>
<dbReference type="Proteomes" id="UP001163321">
    <property type="component" value="Chromosome 4"/>
</dbReference>
<comment type="caution">
    <text evidence="1">The sequence shown here is derived from an EMBL/GenBank/DDBJ whole genome shotgun (WGS) entry which is preliminary data.</text>
</comment>
<reference evidence="1 2" key="1">
    <citation type="journal article" date="2022" name="bioRxiv">
        <title>The genome of the oomycete Peronosclerospora sorghi, a cosmopolitan pathogen of maize and sorghum, is inflated with dispersed pseudogenes.</title>
        <authorList>
            <person name="Fletcher K."/>
            <person name="Martin F."/>
            <person name="Isakeit T."/>
            <person name="Cavanaugh K."/>
            <person name="Magill C."/>
            <person name="Michelmore R."/>
        </authorList>
    </citation>
    <scope>NUCLEOTIDE SEQUENCE [LARGE SCALE GENOMIC DNA]</scope>
    <source>
        <strain evidence="1">P6</strain>
    </source>
</reference>